<proteinExistence type="predicted"/>
<gene>
    <name evidence="2" type="ORF">HHX25_17980</name>
</gene>
<dbReference type="SUPFAM" id="SSF51735">
    <property type="entry name" value="NAD(P)-binding Rossmann-fold domains"/>
    <property type="match status" value="1"/>
</dbReference>
<comment type="caution">
    <text evidence="2">The sequence shown here is derived from an EMBL/GenBank/DDBJ whole genome shotgun (WGS) entry which is preliminary data.</text>
</comment>
<name>A0ABX1S2C2_9FLAO</name>
<evidence type="ECO:0000313" key="2">
    <source>
        <dbReference type="EMBL" id="NMH89405.1"/>
    </source>
</evidence>
<reference evidence="2 3" key="1">
    <citation type="submission" date="2020-04" db="EMBL/GenBank/DDBJ databases">
        <title>A Flavivirga sp. nov.</title>
        <authorList>
            <person name="Sun X."/>
        </authorList>
    </citation>
    <scope>NUCLEOTIDE SEQUENCE [LARGE SCALE GENOMIC DNA]</scope>
    <source>
        <strain evidence="2 3">Y03</strain>
    </source>
</reference>
<keyword evidence="3" id="KW-1185">Reference proteome</keyword>
<accession>A0ABX1S2C2</accession>
<dbReference type="Proteomes" id="UP000746690">
    <property type="component" value="Unassembled WGS sequence"/>
</dbReference>
<dbReference type="Pfam" id="PF13460">
    <property type="entry name" value="NAD_binding_10"/>
    <property type="match status" value="1"/>
</dbReference>
<dbReference type="InterPro" id="IPR016040">
    <property type="entry name" value="NAD(P)-bd_dom"/>
</dbReference>
<sequence>MKVVIFGSTGTIGKHLIEQSLEKGHQVLAFCRNAEKLNAFSNPNLKIKEGDVFNLDDVSSAIKGQEVVIITLGSGSKKSIVRSQGTKNIITAMNNNGVNRLICQSTLGTYESEENLNFFWKYIMFGWFLKQVFIDHELQEHYVKNSHLDWTIVRPGAFTNGEKTERYKHGFSSKTKSLKLKISRADVADFILKQVTDTYYLHKTPGLSY</sequence>
<dbReference type="EMBL" id="JABBHF010000012">
    <property type="protein sequence ID" value="NMH89405.1"/>
    <property type="molecule type" value="Genomic_DNA"/>
</dbReference>
<dbReference type="PANTHER" id="PTHR43355:SF2">
    <property type="entry name" value="FLAVIN REDUCTASE (NADPH)"/>
    <property type="match status" value="1"/>
</dbReference>
<dbReference type="InterPro" id="IPR036291">
    <property type="entry name" value="NAD(P)-bd_dom_sf"/>
</dbReference>
<dbReference type="Gene3D" id="3.40.50.720">
    <property type="entry name" value="NAD(P)-binding Rossmann-like Domain"/>
    <property type="match status" value="1"/>
</dbReference>
<dbReference type="PANTHER" id="PTHR43355">
    <property type="entry name" value="FLAVIN REDUCTASE (NADPH)"/>
    <property type="match status" value="1"/>
</dbReference>
<organism evidence="2 3">
    <name type="scientific">Flavivirga algicola</name>
    <dbReference type="NCBI Taxonomy" id="2729136"/>
    <lineage>
        <taxon>Bacteria</taxon>
        <taxon>Pseudomonadati</taxon>
        <taxon>Bacteroidota</taxon>
        <taxon>Flavobacteriia</taxon>
        <taxon>Flavobacteriales</taxon>
        <taxon>Flavobacteriaceae</taxon>
        <taxon>Flavivirga</taxon>
    </lineage>
</organism>
<dbReference type="InterPro" id="IPR051606">
    <property type="entry name" value="Polyketide_Oxido-like"/>
</dbReference>
<dbReference type="CDD" id="cd05244">
    <property type="entry name" value="BVR-B_like_SDR_a"/>
    <property type="match status" value="1"/>
</dbReference>
<evidence type="ECO:0000259" key="1">
    <source>
        <dbReference type="Pfam" id="PF13460"/>
    </source>
</evidence>
<feature type="domain" description="NAD(P)-binding" evidence="1">
    <location>
        <begin position="7"/>
        <end position="197"/>
    </location>
</feature>
<protein>
    <submittedName>
        <fullName evidence="2">SDR family oxidoreductase</fullName>
    </submittedName>
</protein>
<dbReference type="RefSeq" id="WP_169676372.1">
    <property type="nucleotide sequence ID" value="NZ_JABBHF010000012.1"/>
</dbReference>
<evidence type="ECO:0000313" key="3">
    <source>
        <dbReference type="Proteomes" id="UP000746690"/>
    </source>
</evidence>